<evidence type="ECO:0000313" key="8">
    <source>
        <dbReference type="EMBL" id="PVE46167.1"/>
    </source>
</evidence>
<dbReference type="Proteomes" id="UP000244810">
    <property type="component" value="Unassembled WGS sequence"/>
</dbReference>
<name>A0A2T7UNC2_9RHOB</name>
<evidence type="ECO:0000256" key="1">
    <source>
        <dbReference type="ARBA" id="ARBA00004141"/>
    </source>
</evidence>
<dbReference type="OrthoDB" id="9810457at2"/>
<feature type="transmembrane region" description="Helical" evidence="7">
    <location>
        <begin position="285"/>
        <end position="305"/>
    </location>
</feature>
<dbReference type="GO" id="GO:0055085">
    <property type="term" value="P:transmembrane transport"/>
    <property type="evidence" value="ECO:0007669"/>
    <property type="project" value="InterPro"/>
</dbReference>
<evidence type="ECO:0000256" key="2">
    <source>
        <dbReference type="ARBA" id="ARBA00022448"/>
    </source>
</evidence>
<sequence>MQALVQVILPVFLVVGAGYLAAWRGWMTPGGVDGLMKFAQGIAIPMLLFLAMMRLDLAHVFDWRLLVSFYGGAISGFVAGLLGARFLFGREWEDAVAVGFICLFSNSMLLGVPITERAYGAAALAPNYIIVAFHAPLCYLIGITAMEGVKARGAGLGRTAMKALNGLWHNPLVIGIALGAAVNLSGLTLPVVVVDAVELISRAGLPAALFGLGGVLFRYRPEGDLRLIAYVVVISLALHPTITWGLGRFLALDHGPFRSAVLTAGMAPGVNAYLFADMYGRAKRIAASSVLIATALCILTAWGWMTLLG</sequence>
<keyword evidence="6 7" id="KW-0472">Membrane</keyword>
<dbReference type="AlphaFoldDB" id="A0A2T7UNC2"/>
<dbReference type="GO" id="GO:0016020">
    <property type="term" value="C:membrane"/>
    <property type="evidence" value="ECO:0007669"/>
    <property type="project" value="UniProtKB-SubCell"/>
</dbReference>
<proteinExistence type="predicted"/>
<keyword evidence="2" id="KW-0813">Transport</keyword>
<feature type="transmembrane region" description="Helical" evidence="7">
    <location>
        <begin position="38"/>
        <end position="55"/>
    </location>
</feature>
<feature type="transmembrane region" description="Helical" evidence="7">
    <location>
        <begin position="167"/>
        <end position="193"/>
    </location>
</feature>
<feature type="transmembrane region" description="Helical" evidence="7">
    <location>
        <begin position="229"/>
        <end position="251"/>
    </location>
</feature>
<feature type="transmembrane region" description="Helical" evidence="7">
    <location>
        <begin position="95"/>
        <end position="115"/>
    </location>
</feature>
<evidence type="ECO:0000256" key="7">
    <source>
        <dbReference type="SAM" id="Phobius"/>
    </source>
</evidence>
<feature type="transmembrane region" description="Helical" evidence="7">
    <location>
        <begin position="199"/>
        <end position="217"/>
    </location>
</feature>
<dbReference type="PANTHER" id="PTHR36838">
    <property type="entry name" value="AUXIN EFFLUX CARRIER FAMILY PROTEIN"/>
    <property type="match status" value="1"/>
</dbReference>
<feature type="transmembrane region" description="Helical" evidence="7">
    <location>
        <begin position="127"/>
        <end position="146"/>
    </location>
</feature>
<evidence type="ECO:0000256" key="5">
    <source>
        <dbReference type="ARBA" id="ARBA00022989"/>
    </source>
</evidence>
<dbReference type="Pfam" id="PF03547">
    <property type="entry name" value="Mem_trans"/>
    <property type="match status" value="1"/>
</dbReference>
<evidence type="ECO:0000256" key="6">
    <source>
        <dbReference type="ARBA" id="ARBA00023136"/>
    </source>
</evidence>
<gene>
    <name evidence="8" type="ORF">DDE23_18435</name>
</gene>
<organism evidence="8 9">
    <name type="scientific">Pararhodobacter aggregans</name>
    <dbReference type="NCBI Taxonomy" id="404875"/>
    <lineage>
        <taxon>Bacteria</taxon>
        <taxon>Pseudomonadati</taxon>
        <taxon>Pseudomonadota</taxon>
        <taxon>Alphaproteobacteria</taxon>
        <taxon>Rhodobacterales</taxon>
        <taxon>Paracoccaceae</taxon>
        <taxon>Pararhodobacter</taxon>
    </lineage>
</organism>
<keyword evidence="4 7" id="KW-0812">Transmembrane</keyword>
<dbReference type="InterPro" id="IPR004776">
    <property type="entry name" value="Mem_transp_PIN-like"/>
</dbReference>
<reference evidence="8 9" key="1">
    <citation type="journal article" date="2011" name="Syst. Appl. Microbiol.">
        <title>Defluviimonas denitrificans gen. nov., sp. nov., and Pararhodobacter aggregans gen. nov., sp. nov., non-phototrophic Rhodobacteraceae from the biofilter of a marine aquaculture.</title>
        <authorList>
            <person name="Foesel B.U."/>
            <person name="Drake H.L."/>
            <person name="Schramm A."/>
        </authorList>
    </citation>
    <scope>NUCLEOTIDE SEQUENCE [LARGE SCALE GENOMIC DNA]</scope>
    <source>
        <strain evidence="8 9">D1-19</strain>
    </source>
</reference>
<feature type="transmembrane region" description="Helical" evidence="7">
    <location>
        <begin position="257"/>
        <end position="276"/>
    </location>
</feature>
<feature type="transmembrane region" description="Helical" evidence="7">
    <location>
        <begin position="67"/>
        <end position="88"/>
    </location>
</feature>
<feature type="transmembrane region" description="Helical" evidence="7">
    <location>
        <begin position="6"/>
        <end position="26"/>
    </location>
</feature>
<keyword evidence="3" id="KW-1003">Cell membrane</keyword>
<protein>
    <submittedName>
        <fullName evidence="8">AEC family transporter</fullName>
    </submittedName>
</protein>
<evidence type="ECO:0000256" key="4">
    <source>
        <dbReference type="ARBA" id="ARBA00022692"/>
    </source>
</evidence>
<accession>A0A2T7UNC2</accession>
<dbReference type="PANTHER" id="PTHR36838:SF3">
    <property type="entry name" value="TRANSPORTER AUXIN EFFLUX CARRIER EC FAMILY"/>
    <property type="match status" value="1"/>
</dbReference>
<keyword evidence="9" id="KW-1185">Reference proteome</keyword>
<keyword evidence="5 7" id="KW-1133">Transmembrane helix</keyword>
<evidence type="ECO:0000256" key="3">
    <source>
        <dbReference type="ARBA" id="ARBA00022475"/>
    </source>
</evidence>
<dbReference type="EMBL" id="QDDR01000010">
    <property type="protein sequence ID" value="PVE46167.1"/>
    <property type="molecule type" value="Genomic_DNA"/>
</dbReference>
<comment type="caution">
    <text evidence="8">The sequence shown here is derived from an EMBL/GenBank/DDBJ whole genome shotgun (WGS) entry which is preliminary data.</text>
</comment>
<dbReference type="RefSeq" id="WP_107755068.1">
    <property type="nucleotide sequence ID" value="NZ_QBKF01000020.1"/>
</dbReference>
<comment type="subcellular location">
    <subcellularLocation>
        <location evidence="1">Membrane</location>
        <topology evidence="1">Multi-pass membrane protein</topology>
    </subcellularLocation>
</comment>
<evidence type="ECO:0000313" key="9">
    <source>
        <dbReference type="Proteomes" id="UP000244810"/>
    </source>
</evidence>